<dbReference type="EMBL" id="JAMDLW010000020">
    <property type="protein sequence ID" value="MCY9521057.1"/>
    <property type="molecule type" value="Genomic_DNA"/>
</dbReference>
<dbReference type="InterPro" id="IPR035069">
    <property type="entry name" value="TTHA1013/TTHA0281-like"/>
</dbReference>
<comment type="caution">
    <text evidence="2">The sequence shown here is derived from an EMBL/GenBank/DDBJ whole genome shotgun (WGS) entry which is preliminary data.</text>
</comment>
<dbReference type="SUPFAM" id="SSF143100">
    <property type="entry name" value="TTHA1013/TTHA0281-like"/>
    <property type="match status" value="1"/>
</dbReference>
<dbReference type="Pfam" id="PF15919">
    <property type="entry name" value="HicB_lk_antitox"/>
    <property type="match status" value="1"/>
</dbReference>
<organism evidence="2 3">
    <name type="scientific">Paenibacillus apiarius</name>
    <dbReference type="NCBI Taxonomy" id="46240"/>
    <lineage>
        <taxon>Bacteria</taxon>
        <taxon>Bacillati</taxon>
        <taxon>Bacillota</taxon>
        <taxon>Bacilli</taxon>
        <taxon>Bacillales</taxon>
        <taxon>Paenibacillaceae</taxon>
        <taxon>Paenibacillus</taxon>
    </lineage>
</organism>
<proteinExistence type="predicted"/>
<evidence type="ECO:0000313" key="3">
    <source>
        <dbReference type="Proteomes" id="UP001207626"/>
    </source>
</evidence>
<evidence type="ECO:0000313" key="2">
    <source>
        <dbReference type="EMBL" id="MCY9521057.1"/>
    </source>
</evidence>
<gene>
    <name evidence="2" type="ORF">M5X09_15480</name>
</gene>
<feature type="domain" description="HicB-like antitoxin of toxin-antitoxin system" evidence="1">
    <location>
        <begin position="7"/>
        <end position="109"/>
    </location>
</feature>
<sequence>MMPNYIYPVVVEETPTGVSMYFPDFPGTSVTAPSVVAGIKDAKIMLIHRIEELHDDNESVPVPSEIDTIQLEEPSDRIIYVEVFVIPPTDDKTVTKNCTMPKWLRDAGDEAGLNFSQLLQQSVREALGIERRP</sequence>
<evidence type="ECO:0000259" key="1">
    <source>
        <dbReference type="Pfam" id="PF15919"/>
    </source>
</evidence>
<accession>A0ABT4DUM6</accession>
<dbReference type="Proteomes" id="UP001207626">
    <property type="component" value="Unassembled WGS sequence"/>
</dbReference>
<dbReference type="InterPro" id="IPR031807">
    <property type="entry name" value="HicB-like"/>
</dbReference>
<keyword evidence="3" id="KW-1185">Reference proteome</keyword>
<protein>
    <submittedName>
        <fullName evidence="2">Type II toxin-antitoxin system HicB family antitoxin</fullName>
    </submittedName>
</protein>
<dbReference type="Gene3D" id="3.30.160.250">
    <property type="match status" value="1"/>
</dbReference>
<name>A0ABT4DUM6_9BACL</name>
<reference evidence="2 3" key="1">
    <citation type="submission" date="2022-05" db="EMBL/GenBank/DDBJ databases">
        <title>Genome Sequencing of Bee-Associated Microbes.</title>
        <authorList>
            <person name="Dunlap C."/>
        </authorList>
    </citation>
    <scope>NUCLEOTIDE SEQUENCE [LARGE SCALE GENOMIC DNA]</scope>
    <source>
        <strain evidence="2 3">NRRL NRS-1438</strain>
    </source>
</reference>